<evidence type="ECO:0000313" key="3">
    <source>
        <dbReference type="Proteomes" id="UP000614350"/>
    </source>
</evidence>
<accession>A0A834NA62</accession>
<feature type="compositionally biased region" description="Basic and acidic residues" evidence="1">
    <location>
        <begin position="34"/>
        <end position="43"/>
    </location>
</feature>
<reference evidence="2" key="1">
    <citation type="journal article" date="2020" name="G3 (Bethesda)">
        <title>High-Quality Assemblies for Three Invasive Social Wasps from the &lt;i&gt;Vespula&lt;/i&gt; Genus.</title>
        <authorList>
            <person name="Harrop T.W.R."/>
            <person name="Guhlin J."/>
            <person name="McLaughlin G.M."/>
            <person name="Permina E."/>
            <person name="Stockwell P."/>
            <person name="Gilligan J."/>
            <person name="Le Lec M.F."/>
            <person name="Gruber M.A.M."/>
            <person name="Quinn O."/>
            <person name="Lovegrove M."/>
            <person name="Duncan E.J."/>
            <person name="Remnant E.J."/>
            <person name="Van Eeckhoven J."/>
            <person name="Graham B."/>
            <person name="Knapp R.A."/>
            <person name="Langford K.W."/>
            <person name="Kronenberg Z."/>
            <person name="Press M.O."/>
            <person name="Eacker S.M."/>
            <person name="Wilson-Rankin E.E."/>
            <person name="Purcell J."/>
            <person name="Lester P.J."/>
            <person name="Dearden P.K."/>
        </authorList>
    </citation>
    <scope>NUCLEOTIDE SEQUENCE</scope>
    <source>
        <strain evidence="2">Marl-1</strain>
    </source>
</reference>
<proteinExistence type="predicted"/>
<feature type="compositionally biased region" description="Acidic residues" evidence="1">
    <location>
        <begin position="9"/>
        <end position="23"/>
    </location>
</feature>
<organism evidence="2 3">
    <name type="scientific">Vespula vulgaris</name>
    <name type="common">Yellow jacket</name>
    <name type="synonym">Wasp</name>
    <dbReference type="NCBI Taxonomy" id="7454"/>
    <lineage>
        <taxon>Eukaryota</taxon>
        <taxon>Metazoa</taxon>
        <taxon>Ecdysozoa</taxon>
        <taxon>Arthropoda</taxon>
        <taxon>Hexapoda</taxon>
        <taxon>Insecta</taxon>
        <taxon>Pterygota</taxon>
        <taxon>Neoptera</taxon>
        <taxon>Endopterygota</taxon>
        <taxon>Hymenoptera</taxon>
        <taxon>Apocrita</taxon>
        <taxon>Aculeata</taxon>
        <taxon>Vespoidea</taxon>
        <taxon>Vespidae</taxon>
        <taxon>Vespinae</taxon>
        <taxon>Vespula</taxon>
    </lineage>
</organism>
<dbReference type="EMBL" id="JACSEA010000004">
    <property type="protein sequence ID" value="KAF7402420.1"/>
    <property type="molecule type" value="Genomic_DNA"/>
</dbReference>
<name>A0A834NA62_VESVU</name>
<dbReference type="Proteomes" id="UP000614350">
    <property type="component" value="Unassembled WGS sequence"/>
</dbReference>
<protein>
    <submittedName>
        <fullName evidence="2">Uncharacterized protein</fullName>
    </submittedName>
</protein>
<evidence type="ECO:0000313" key="2">
    <source>
        <dbReference type="EMBL" id="KAF7402420.1"/>
    </source>
</evidence>
<sequence length="127" mass="14672">MRKGKGDDDKEEEEEKEKDGDEEEAKKFAQPAGRRRDQRREIVEELMLPVRDKSHASSSRVSRRNGHERSLSLPRASRLLSAKRIGAKVYPTKKRCVIEIHENPSNNNSSCWDVGSPRWGWVTLARF</sequence>
<feature type="region of interest" description="Disordered" evidence="1">
    <location>
        <begin position="1"/>
        <end position="75"/>
    </location>
</feature>
<keyword evidence="3" id="KW-1185">Reference proteome</keyword>
<gene>
    <name evidence="2" type="ORF">HZH66_004687</name>
</gene>
<comment type="caution">
    <text evidence="2">The sequence shown here is derived from an EMBL/GenBank/DDBJ whole genome shotgun (WGS) entry which is preliminary data.</text>
</comment>
<dbReference type="AlphaFoldDB" id="A0A834NA62"/>
<evidence type="ECO:0000256" key="1">
    <source>
        <dbReference type="SAM" id="MobiDB-lite"/>
    </source>
</evidence>